<keyword evidence="1" id="KW-1133">Transmembrane helix</keyword>
<gene>
    <name evidence="2" type="ORF">ADK38_37965</name>
</gene>
<feature type="transmembrane region" description="Helical" evidence="1">
    <location>
        <begin position="262"/>
        <end position="288"/>
    </location>
</feature>
<evidence type="ECO:0000313" key="2">
    <source>
        <dbReference type="EMBL" id="KOG85209.1"/>
    </source>
</evidence>
<reference evidence="2 3" key="1">
    <citation type="submission" date="2015-07" db="EMBL/GenBank/DDBJ databases">
        <authorList>
            <person name="Ju K.-S."/>
            <person name="Doroghazi J.R."/>
            <person name="Metcalf W.W."/>
        </authorList>
    </citation>
    <scope>NUCLEOTIDE SEQUENCE [LARGE SCALE GENOMIC DNA]</scope>
    <source>
        <strain evidence="2 3">NRRL B-3589</strain>
    </source>
</reference>
<proteinExistence type="predicted"/>
<keyword evidence="1" id="KW-0472">Membrane</keyword>
<dbReference type="EMBL" id="LGUT01003574">
    <property type="protein sequence ID" value="KOG85209.1"/>
    <property type="molecule type" value="Genomic_DNA"/>
</dbReference>
<evidence type="ECO:0000313" key="3">
    <source>
        <dbReference type="Proteomes" id="UP000037020"/>
    </source>
</evidence>
<evidence type="ECO:0008006" key="4">
    <source>
        <dbReference type="Google" id="ProtNLM"/>
    </source>
</evidence>
<name>A0ABR5IVN9_9ACTN</name>
<sequence>MILSMGRVPEVVLRGRGVVFRLEAYAVRVMRGRITWTVPLGAIDRVGYAGGRVLLELSADADANANADGSDSGAFTLVTRNATAADAFVRQLRTALTRLPASGRGPARVVREVARRRVPRLPRISAGGKIALGIVPYLAFFKVAGDKGAEEGIGVLVAVIMLYGPVGWLMLYIGWTEVVRDTLVLRRRGITVPGHIRDYEGHRISEDRGEWRPVYEFRTLEGQHLVVTQPAGHEHQGEKGPVDVTYDPLSPTRVRSFRDKRLTVRGIALTFFGVLSVVLMVIPLWLFFAALLTG</sequence>
<comment type="caution">
    <text evidence="2">The sequence shown here is derived from an EMBL/GenBank/DDBJ whole genome shotgun (WGS) entry which is preliminary data.</text>
</comment>
<feature type="transmembrane region" description="Helical" evidence="1">
    <location>
        <begin position="153"/>
        <end position="178"/>
    </location>
</feature>
<dbReference type="Proteomes" id="UP000037020">
    <property type="component" value="Unassembled WGS sequence"/>
</dbReference>
<keyword evidence="1" id="KW-0812">Transmembrane</keyword>
<keyword evidence="3" id="KW-1185">Reference proteome</keyword>
<organism evidence="2 3">
    <name type="scientific">Streptomyces varsoviensis</name>
    <dbReference type="NCBI Taxonomy" id="67373"/>
    <lineage>
        <taxon>Bacteria</taxon>
        <taxon>Bacillati</taxon>
        <taxon>Actinomycetota</taxon>
        <taxon>Actinomycetes</taxon>
        <taxon>Kitasatosporales</taxon>
        <taxon>Streptomycetaceae</taxon>
        <taxon>Streptomyces</taxon>
    </lineage>
</organism>
<protein>
    <recommendedName>
        <fullName evidence="4">DUF3592 domain-containing protein</fullName>
    </recommendedName>
</protein>
<accession>A0ABR5IVN9</accession>
<evidence type="ECO:0000256" key="1">
    <source>
        <dbReference type="SAM" id="Phobius"/>
    </source>
</evidence>
<feature type="transmembrane region" description="Helical" evidence="1">
    <location>
        <begin position="121"/>
        <end position="141"/>
    </location>
</feature>